<dbReference type="InterPro" id="IPR013424">
    <property type="entry name" value="Ice-binding_C"/>
</dbReference>
<gene>
    <name evidence="2" type="ORF">Spa11_42110</name>
</gene>
<organism evidence="2 3">
    <name type="scientific">Botrimarina mediterranea</name>
    <dbReference type="NCBI Taxonomy" id="2528022"/>
    <lineage>
        <taxon>Bacteria</taxon>
        <taxon>Pseudomonadati</taxon>
        <taxon>Planctomycetota</taxon>
        <taxon>Planctomycetia</taxon>
        <taxon>Pirellulales</taxon>
        <taxon>Lacipirellulaceae</taxon>
        <taxon>Botrimarina</taxon>
    </lineage>
</organism>
<sequence length="217" mass="21947" precursor="true">MNVSSCHSPSHALRIALGLALVGFASGTASAGLLASFENDAEGWTINTSENATYAFNGFSTTDGVTEGTYSAIITGGAAPSYGQLLVSPDSTALTAELATAAEVSIDVATAPGAFGFGTQWSAVINNADLGYTSLDGYTYTGAVGPGASGQLVWNITPAQRAVLAASSESSTLIFQVGGGDGGTMYVDNVRLTPVPEPSSLAMLTALAVAALRLRRR</sequence>
<evidence type="ECO:0000313" key="3">
    <source>
        <dbReference type="Proteomes" id="UP000316426"/>
    </source>
</evidence>
<keyword evidence="3" id="KW-1185">Reference proteome</keyword>
<evidence type="ECO:0000313" key="2">
    <source>
        <dbReference type="EMBL" id="QDV75988.1"/>
    </source>
</evidence>
<dbReference type="NCBIfam" id="TIGR02595">
    <property type="entry name" value="PEP_CTERM"/>
    <property type="match status" value="1"/>
</dbReference>
<dbReference type="Gene3D" id="2.60.120.260">
    <property type="entry name" value="Galactose-binding domain-like"/>
    <property type="match status" value="1"/>
</dbReference>
<feature type="chain" id="PRO_5021790635" description="PEP-CTERM protein-sorting domain-containing protein" evidence="1">
    <location>
        <begin position="32"/>
        <end position="217"/>
    </location>
</feature>
<evidence type="ECO:0000256" key="1">
    <source>
        <dbReference type="SAM" id="SignalP"/>
    </source>
</evidence>
<reference evidence="2 3" key="1">
    <citation type="submission" date="2019-02" db="EMBL/GenBank/DDBJ databases">
        <title>Deep-cultivation of Planctomycetes and their phenomic and genomic characterization uncovers novel biology.</title>
        <authorList>
            <person name="Wiegand S."/>
            <person name="Jogler M."/>
            <person name="Boedeker C."/>
            <person name="Pinto D."/>
            <person name="Vollmers J."/>
            <person name="Rivas-Marin E."/>
            <person name="Kohn T."/>
            <person name="Peeters S.H."/>
            <person name="Heuer A."/>
            <person name="Rast P."/>
            <person name="Oberbeckmann S."/>
            <person name="Bunk B."/>
            <person name="Jeske O."/>
            <person name="Meyerdierks A."/>
            <person name="Storesund J.E."/>
            <person name="Kallscheuer N."/>
            <person name="Luecker S."/>
            <person name="Lage O.M."/>
            <person name="Pohl T."/>
            <person name="Merkel B.J."/>
            <person name="Hornburger P."/>
            <person name="Mueller R.-W."/>
            <person name="Bruemmer F."/>
            <person name="Labrenz M."/>
            <person name="Spormann A.M."/>
            <person name="Op den Camp H."/>
            <person name="Overmann J."/>
            <person name="Amann R."/>
            <person name="Jetten M.S.M."/>
            <person name="Mascher T."/>
            <person name="Medema M.H."/>
            <person name="Devos D.P."/>
            <person name="Kaster A.-K."/>
            <person name="Ovreas L."/>
            <person name="Rohde M."/>
            <person name="Galperin M.Y."/>
            <person name="Jogler C."/>
        </authorList>
    </citation>
    <scope>NUCLEOTIDE SEQUENCE [LARGE SCALE GENOMIC DNA]</scope>
    <source>
        <strain evidence="2 3">Spa11</strain>
    </source>
</reference>
<dbReference type="RefSeq" id="WP_145116274.1">
    <property type="nucleotide sequence ID" value="NZ_CP036349.1"/>
</dbReference>
<dbReference type="KEGG" id="bmei:Spa11_42110"/>
<keyword evidence="1" id="KW-0732">Signal</keyword>
<dbReference type="Proteomes" id="UP000316426">
    <property type="component" value="Chromosome"/>
</dbReference>
<accession>A0A518KDX3</accession>
<name>A0A518KDX3_9BACT</name>
<evidence type="ECO:0008006" key="4">
    <source>
        <dbReference type="Google" id="ProtNLM"/>
    </source>
</evidence>
<dbReference type="EMBL" id="CP036349">
    <property type="protein sequence ID" value="QDV75988.1"/>
    <property type="molecule type" value="Genomic_DNA"/>
</dbReference>
<protein>
    <recommendedName>
        <fullName evidence="4">PEP-CTERM protein-sorting domain-containing protein</fullName>
    </recommendedName>
</protein>
<feature type="signal peptide" evidence="1">
    <location>
        <begin position="1"/>
        <end position="31"/>
    </location>
</feature>
<dbReference type="AlphaFoldDB" id="A0A518KDX3"/>
<proteinExistence type="predicted"/>